<keyword evidence="2" id="KW-1185">Reference proteome</keyword>
<name>A0ABW2NX69_9ACTN</name>
<protein>
    <submittedName>
        <fullName evidence="1">Uncharacterized protein</fullName>
    </submittedName>
</protein>
<comment type="caution">
    <text evidence="1">The sequence shown here is derived from an EMBL/GenBank/DDBJ whole genome shotgun (WGS) entry which is preliminary data.</text>
</comment>
<evidence type="ECO:0000313" key="2">
    <source>
        <dbReference type="Proteomes" id="UP001596496"/>
    </source>
</evidence>
<evidence type="ECO:0000313" key="1">
    <source>
        <dbReference type="EMBL" id="MFC7380894.1"/>
    </source>
</evidence>
<gene>
    <name evidence="1" type="ORF">ACFQSB_01670</name>
</gene>
<organism evidence="1 2">
    <name type="scientific">Sphaerisporangium rhizosphaerae</name>
    <dbReference type="NCBI Taxonomy" id="2269375"/>
    <lineage>
        <taxon>Bacteria</taxon>
        <taxon>Bacillati</taxon>
        <taxon>Actinomycetota</taxon>
        <taxon>Actinomycetes</taxon>
        <taxon>Streptosporangiales</taxon>
        <taxon>Streptosporangiaceae</taxon>
        <taxon>Sphaerisporangium</taxon>
    </lineage>
</organism>
<sequence>MFVTYKPEDGDEQRWEFNPKRVRASKAEMIEKRAGENWDAWLASLQSGNMRARRVLLWHLLTVDHPTFRWEDVPDFYASELMVEHSVAELTEIRDRVTKAKLPADQVDQILSALDGEIASAMEREQVSEPAGKARSKSVA</sequence>
<proteinExistence type="predicted"/>
<accession>A0ABW2NX69</accession>
<reference evidence="2" key="1">
    <citation type="journal article" date="2019" name="Int. J. Syst. Evol. Microbiol.">
        <title>The Global Catalogue of Microorganisms (GCM) 10K type strain sequencing project: providing services to taxonomists for standard genome sequencing and annotation.</title>
        <authorList>
            <consortium name="The Broad Institute Genomics Platform"/>
            <consortium name="The Broad Institute Genome Sequencing Center for Infectious Disease"/>
            <person name="Wu L."/>
            <person name="Ma J."/>
        </authorList>
    </citation>
    <scope>NUCLEOTIDE SEQUENCE [LARGE SCALE GENOMIC DNA]</scope>
    <source>
        <strain evidence="2">CECT 7649</strain>
    </source>
</reference>
<dbReference type="Proteomes" id="UP001596496">
    <property type="component" value="Unassembled WGS sequence"/>
</dbReference>
<dbReference type="RefSeq" id="WP_380823881.1">
    <property type="nucleotide sequence ID" value="NZ_JBHTCG010000001.1"/>
</dbReference>
<dbReference type="EMBL" id="JBHTCG010000001">
    <property type="protein sequence ID" value="MFC7380894.1"/>
    <property type="molecule type" value="Genomic_DNA"/>
</dbReference>